<protein>
    <submittedName>
        <fullName evidence="1">DUF1501 domain-containing protein</fullName>
    </submittedName>
</protein>
<gene>
    <name evidence="1" type="ORF">QEH59_01810</name>
</gene>
<dbReference type="InterPro" id="IPR010869">
    <property type="entry name" value="DUF1501"/>
</dbReference>
<evidence type="ECO:0000313" key="2">
    <source>
        <dbReference type="Proteomes" id="UP001243717"/>
    </source>
</evidence>
<dbReference type="Proteomes" id="UP001243717">
    <property type="component" value="Unassembled WGS sequence"/>
</dbReference>
<dbReference type="PROSITE" id="PS51318">
    <property type="entry name" value="TAT"/>
    <property type="match status" value="1"/>
</dbReference>
<accession>A0ABU1AG56</accession>
<proteinExistence type="predicted"/>
<sequence>MQNLPLTRREFIRGAGGLGFLAFSGVAPAFLARSAMAQTPAPERDRSILVIIQLAGGNDGLNTVIPFTDDRYYNLRPTLGLKNGLLHLNDDLALHPSCKDLHKLYNDGKISIVQNVGYPNPNRSHFRSTEIWETASDADTFQREGWLGRYFDNDCAGNPEADNINADPTAIHVGDMIPQSYLSEKSHSLFGMKHRGRFDRGNDPADLAYEKLLQADHIEGNASYLQHTMMNTLVTERRVEKIIANYKALSSYPGTKLAQSLKRVAALIHADMETRVYFVSQSGYDTHANQLRNQARLLSELSTAMSAFQKDLNAHKKDDQVLTMTFSEFGRRPAENGSGGTDHGTAAPLFVMGSKVNGGLLGKSPELVSDVKKDLEYSTDFRGVYSSVLDKWLEADSSNILGKQFEPVPFV</sequence>
<dbReference type="RefSeq" id="WP_308983651.1">
    <property type="nucleotide sequence ID" value="NZ_JARXIC010000002.1"/>
</dbReference>
<keyword evidence="2" id="KW-1185">Reference proteome</keyword>
<comment type="caution">
    <text evidence="1">The sequence shown here is derived from an EMBL/GenBank/DDBJ whole genome shotgun (WGS) entry which is preliminary data.</text>
</comment>
<reference evidence="1 2" key="1">
    <citation type="submission" date="2023-04" db="EMBL/GenBank/DDBJ databases">
        <title>A novel bacteria isolated from coastal sediment.</title>
        <authorList>
            <person name="Liu X.-J."/>
            <person name="Du Z.-J."/>
        </authorList>
    </citation>
    <scope>NUCLEOTIDE SEQUENCE [LARGE SCALE GENOMIC DNA]</scope>
    <source>
        <strain evidence="1 2">SDUM461004</strain>
    </source>
</reference>
<evidence type="ECO:0000313" key="1">
    <source>
        <dbReference type="EMBL" id="MDQ8193143.1"/>
    </source>
</evidence>
<organism evidence="1 2">
    <name type="scientific">Thalassobacterium sedimentorum</name>
    <dbReference type="NCBI Taxonomy" id="3041258"/>
    <lineage>
        <taxon>Bacteria</taxon>
        <taxon>Pseudomonadati</taxon>
        <taxon>Verrucomicrobiota</taxon>
        <taxon>Opitutia</taxon>
        <taxon>Puniceicoccales</taxon>
        <taxon>Coraliomargaritaceae</taxon>
        <taxon>Thalassobacterium</taxon>
    </lineage>
</organism>
<dbReference type="PANTHER" id="PTHR43737:SF1">
    <property type="entry name" value="DUF1501 DOMAIN-CONTAINING PROTEIN"/>
    <property type="match status" value="1"/>
</dbReference>
<dbReference type="EMBL" id="JARXIC010000002">
    <property type="protein sequence ID" value="MDQ8193143.1"/>
    <property type="molecule type" value="Genomic_DNA"/>
</dbReference>
<dbReference type="Pfam" id="PF07394">
    <property type="entry name" value="DUF1501"/>
    <property type="match status" value="1"/>
</dbReference>
<dbReference type="InterPro" id="IPR006311">
    <property type="entry name" value="TAT_signal"/>
</dbReference>
<dbReference type="PANTHER" id="PTHR43737">
    <property type="entry name" value="BLL7424 PROTEIN"/>
    <property type="match status" value="1"/>
</dbReference>
<name>A0ABU1AG56_9BACT</name>